<keyword evidence="5 8" id="KW-0808">Transferase</keyword>
<dbReference type="PIRSF" id="PIRSF001438">
    <property type="entry name" value="4pyrrol_synth_OHMeBilane_synth"/>
    <property type="match status" value="1"/>
</dbReference>
<comment type="cofactor">
    <cofactor evidence="8">
        <name>dipyrromethane</name>
        <dbReference type="ChEBI" id="CHEBI:60342"/>
    </cofactor>
    <text evidence="8">Binds 1 dipyrromethane group covalently.</text>
</comment>
<dbReference type="FunFam" id="3.40.190.10:FF:000004">
    <property type="entry name" value="Porphobilinogen deaminase"/>
    <property type="match status" value="1"/>
</dbReference>
<comment type="caution">
    <text evidence="11">The sequence shown here is derived from an EMBL/GenBank/DDBJ whole genome shotgun (WGS) entry which is preliminary data.</text>
</comment>
<evidence type="ECO:0000313" key="12">
    <source>
        <dbReference type="Proteomes" id="UP000322783"/>
    </source>
</evidence>
<evidence type="ECO:0000256" key="7">
    <source>
        <dbReference type="ARBA" id="ARBA00048169"/>
    </source>
</evidence>
<dbReference type="FunFam" id="3.40.190.10:FF:000005">
    <property type="entry name" value="Porphobilinogen deaminase"/>
    <property type="match status" value="1"/>
</dbReference>
<evidence type="ECO:0000256" key="5">
    <source>
        <dbReference type="ARBA" id="ARBA00022679"/>
    </source>
</evidence>
<dbReference type="InterPro" id="IPR036803">
    <property type="entry name" value="Porphobilinogen_deaminase_C_sf"/>
</dbReference>
<feature type="modified residue" description="S-(dipyrrolylmethanemethyl)cysteine" evidence="8">
    <location>
        <position position="242"/>
    </location>
</feature>
<dbReference type="InterPro" id="IPR022417">
    <property type="entry name" value="Porphobilin_deaminase_N"/>
</dbReference>
<name>A0A5D6WL82_9FIRM</name>
<evidence type="ECO:0000259" key="9">
    <source>
        <dbReference type="Pfam" id="PF01379"/>
    </source>
</evidence>
<evidence type="ECO:0000256" key="3">
    <source>
        <dbReference type="ARBA" id="ARBA00005638"/>
    </source>
</evidence>
<comment type="function">
    <text evidence="1 8">Tetrapolymerization of the monopyrrole PBG into the hydroxymethylbilane pre-uroporphyrinogen in several discrete steps.</text>
</comment>
<dbReference type="EMBL" id="VTOZ01000021">
    <property type="protein sequence ID" value="TYZ27829.1"/>
    <property type="molecule type" value="Genomic_DNA"/>
</dbReference>
<comment type="subunit">
    <text evidence="4 8">Monomer.</text>
</comment>
<dbReference type="PROSITE" id="PS00533">
    <property type="entry name" value="PORPHOBILINOGEN_DEAM"/>
    <property type="match status" value="1"/>
</dbReference>
<dbReference type="SUPFAM" id="SSF53850">
    <property type="entry name" value="Periplasmic binding protein-like II"/>
    <property type="match status" value="1"/>
</dbReference>
<dbReference type="Pfam" id="PF03900">
    <property type="entry name" value="Porphobil_deamC"/>
    <property type="match status" value="1"/>
</dbReference>
<dbReference type="Gene3D" id="3.40.190.10">
    <property type="entry name" value="Periplasmic binding protein-like II"/>
    <property type="match status" value="2"/>
</dbReference>
<dbReference type="NCBIfam" id="TIGR00212">
    <property type="entry name" value="hemC"/>
    <property type="match status" value="1"/>
</dbReference>
<dbReference type="Pfam" id="PF01379">
    <property type="entry name" value="Porphobil_deam"/>
    <property type="match status" value="1"/>
</dbReference>
<dbReference type="GO" id="GO:0004418">
    <property type="term" value="F:hydroxymethylbilane synthase activity"/>
    <property type="evidence" value="ECO:0007669"/>
    <property type="project" value="UniProtKB-UniRule"/>
</dbReference>
<dbReference type="Gene3D" id="3.30.160.40">
    <property type="entry name" value="Porphobilinogen deaminase, C-terminal domain"/>
    <property type="match status" value="1"/>
</dbReference>
<dbReference type="HAMAP" id="MF_00260">
    <property type="entry name" value="Porphobil_deam"/>
    <property type="match status" value="1"/>
</dbReference>
<evidence type="ECO:0000256" key="6">
    <source>
        <dbReference type="ARBA" id="ARBA00023244"/>
    </source>
</evidence>
<feature type="domain" description="Porphobilinogen deaminase C-terminal" evidence="10">
    <location>
        <begin position="226"/>
        <end position="296"/>
    </location>
</feature>
<evidence type="ECO:0000256" key="1">
    <source>
        <dbReference type="ARBA" id="ARBA00002869"/>
    </source>
</evidence>
<dbReference type="InterPro" id="IPR022419">
    <property type="entry name" value="Porphobilin_deaminase_cofac_BS"/>
</dbReference>
<dbReference type="EC" id="2.5.1.61" evidence="8"/>
<evidence type="ECO:0000256" key="4">
    <source>
        <dbReference type="ARBA" id="ARBA00011245"/>
    </source>
</evidence>
<dbReference type="PRINTS" id="PR00151">
    <property type="entry name" value="PORPHBDMNASE"/>
</dbReference>
<feature type="domain" description="Porphobilinogen deaminase N-terminal" evidence="9">
    <location>
        <begin position="6"/>
        <end position="213"/>
    </location>
</feature>
<accession>A0A5D6WL82</accession>
<keyword evidence="6 8" id="KW-0627">Porphyrin biosynthesis</keyword>
<dbReference type="AlphaFoldDB" id="A0A5D6WL82"/>
<protein>
    <recommendedName>
        <fullName evidence="8">Porphobilinogen deaminase</fullName>
        <shortName evidence="8">PBG</shortName>
        <ecNumber evidence="8">2.5.1.61</ecNumber>
    </recommendedName>
    <alternativeName>
        <fullName evidence="8">Hydroxymethylbilane synthase</fullName>
        <shortName evidence="8">HMBS</shortName>
    </alternativeName>
    <alternativeName>
        <fullName evidence="8">Pre-uroporphyrinogen synthase</fullName>
    </alternativeName>
</protein>
<gene>
    <name evidence="8 11" type="primary">hemC</name>
    <name evidence="11" type="ORF">FZ041_10005</name>
</gene>
<dbReference type="RefSeq" id="WP_149189453.1">
    <property type="nucleotide sequence ID" value="NZ_VTOZ01000021.1"/>
</dbReference>
<dbReference type="InterPro" id="IPR022418">
    <property type="entry name" value="Porphobilinogen_deaminase_C"/>
</dbReference>
<reference evidence="11 12" key="1">
    <citation type="submission" date="2019-08" db="EMBL/GenBank/DDBJ databases">
        <title>Selenomonas sp. mPRGC5 and Selenomonas sp. mPRGC8 isolated from ruminal fluid of dairy goat (Capra hircus).</title>
        <authorList>
            <person name="Poothong S."/>
            <person name="Nuengjamnong C."/>
            <person name="Tanasupawat S."/>
        </authorList>
    </citation>
    <scope>NUCLEOTIDE SEQUENCE [LARGE SCALE GENOMIC DNA]</scope>
    <source>
        <strain evidence="12">mPRGC8</strain>
    </source>
</reference>
<keyword evidence="12" id="KW-1185">Reference proteome</keyword>
<proteinExistence type="inferred from homology"/>
<evidence type="ECO:0000259" key="10">
    <source>
        <dbReference type="Pfam" id="PF03900"/>
    </source>
</evidence>
<organism evidence="11 12">
    <name type="scientific">Selenomonas caprae</name>
    <dbReference type="NCBI Taxonomy" id="2606905"/>
    <lineage>
        <taxon>Bacteria</taxon>
        <taxon>Bacillati</taxon>
        <taxon>Bacillota</taxon>
        <taxon>Negativicutes</taxon>
        <taxon>Selenomonadales</taxon>
        <taxon>Selenomonadaceae</taxon>
        <taxon>Selenomonas</taxon>
    </lineage>
</organism>
<dbReference type="PANTHER" id="PTHR11557:SF0">
    <property type="entry name" value="PORPHOBILINOGEN DEAMINASE"/>
    <property type="match status" value="1"/>
</dbReference>
<dbReference type="GO" id="GO:0006782">
    <property type="term" value="P:protoporphyrinogen IX biosynthetic process"/>
    <property type="evidence" value="ECO:0007669"/>
    <property type="project" value="UniProtKB-UniRule"/>
</dbReference>
<comment type="similarity">
    <text evidence="3 8">Belongs to the HMBS family.</text>
</comment>
<dbReference type="PANTHER" id="PTHR11557">
    <property type="entry name" value="PORPHOBILINOGEN DEAMINASE"/>
    <property type="match status" value="1"/>
</dbReference>
<dbReference type="InterPro" id="IPR000860">
    <property type="entry name" value="HemC"/>
</dbReference>
<dbReference type="GO" id="GO:0005737">
    <property type="term" value="C:cytoplasm"/>
    <property type="evidence" value="ECO:0007669"/>
    <property type="project" value="UniProtKB-UniRule"/>
</dbReference>
<dbReference type="SUPFAM" id="SSF54782">
    <property type="entry name" value="Porphobilinogen deaminase (hydroxymethylbilane synthase), C-terminal domain"/>
    <property type="match status" value="1"/>
</dbReference>
<dbReference type="CDD" id="cd13646">
    <property type="entry name" value="PBP2_EcHMBS_like"/>
    <property type="match status" value="1"/>
</dbReference>
<comment type="catalytic activity">
    <reaction evidence="7 8">
        <text>4 porphobilinogen + H2O = hydroxymethylbilane + 4 NH4(+)</text>
        <dbReference type="Rhea" id="RHEA:13185"/>
        <dbReference type="ChEBI" id="CHEBI:15377"/>
        <dbReference type="ChEBI" id="CHEBI:28938"/>
        <dbReference type="ChEBI" id="CHEBI:57845"/>
        <dbReference type="ChEBI" id="CHEBI:58126"/>
        <dbReference type="EC" id="2.5.1.61"/>
    </reaction>
</comment>
<evidence type="ECO:0000256" key="2">
    <source>
        <dbReference type="ARBA" id="ARBA00004735"/>
    </source>
</evidence>
<evidence type="ECO:0000313" key="11">
    <source>
        <dbReference type="EMBL" id="TYZ27829.1"/>
    </source>
</evidence>
<comment type="pathway">
    <text evidence="2">Porphyrin-containing compound metabolism; protoporphyrin-IX biosynthesis; coproporphyrinogen-III from 5-aminolevulinate: step 2/4.</text>
</comment>
<evidence type="ECO:0000256" key="8">
    <source>
        <dbReference type="HAMAP-Rule" id="MF_00260"/>
    </source>
</evidence>
<dbReference type="Proteomes" id="UP000322783">
    <property type="component" value="Unassembled WGS sequence"/>
</dbReference>
<comment type="miscellaneous">
    <text evidence="8">The porphobilinogen subunits are added to the dipyrromethane group.</text>
</comment>
<sequence>MKKDTIIIGTRSSKLALWQAEYVKSRLEEKYPALTVELKLMTTKGDKILDAPLAKIGGKGLFTKELETDMLTGGIDLAVHSLKDMPTEVPDGLVISAITKRFDPGDAVVSPEYQRFDALPLGAKVGTSSLRRKAQLLHVRPDLNICDLRGNVNTRLQKLADEDFDAIILAVAGLKRLGFGERITDVLPKSIVLPAVGQGALAIETRADDAEIRALIDFLNDDETVRCATAERAFLGRVEGGCQVPVGVYATPAEAGQLQVEAVIASLDGSKLYRDKITGQAADAESLGRQLADMLLAKGGLEIMHELGLLLDRNQ</sequence>